<keyword evidence="1" id="KW-1133">Transmembrane helix</keyword>
<comment type="caution">
    <text evidence="2">The sequence shown here is derived from an EMBL/GenBank/DDBJ whole genome shotgun (WGS) entry which is preliminary data.</text>
</comment>
<evidence type="ECO:0000256" key="1">
    <source>
        <dbReference type="SAM" id="Phobius"/>
    </source>
</evidence>
<feature type="transmembrane region" description="Helical" evidence="1">
    <location>
        <begin position="194"/>
        <end position="211"/>
    </location>
</feature>
<evidence type="ECO:0000313" key="2">
    <source>
        <dbReference type="EMBL" id="PWT26297.1"/>
    </source>
</evidence>
<dbReference type="Proteomes" id="UP000245488">
    <property type="component" value="Chromosome"/>
</dbReference>
<feature type="transmembrane region" description="Helical" evidence="1">
    <location>
        <begin position="449"/>
        <end position="469"/>
    </location>
</feature>
<name>A0A317FYI4_BUTFI</name>
<feature type="transmembrane region" description="Helical" evidence="1">
    <location>
        <begin position="217"/>
        <end position="237"/>
    </location>
</feature>
<gene>
    <name evidence="2" type="ORF">CPT75_03750</name>
</gene>
<dbReference type="AlphaFoldDB" id="A0A317FYI4"/>
<dbReference type="EMBL" id="NXNG01000001">
    <property type="protein sequence ID" value="PWT26297.1"/>
    <property type="molecule type" value="Genomic_DNA"/>
</dbReference>
<evidence type="ECO:0000313" key="3">
    <source>
        <dbReference type="Proteomes" id="UP000245488"/>
    </source>
</evidence>
<feature type="transmembrane region" description="Helical" evidence="1">
    <location>
        <begin position="416"/>
        <end position="437"/>
    </location>
</feature>
<dbReference type="RefSeq" id="WP_110072162.1">
    <property type="nucleotide sequence ID" value="NZ_CM009896.1"/>
</dbReference>
<feature type="transmembrane region" description="Helical" evidence="1">
    <location>
        <begin position="392"/>
        <end position="410"/>
    </location>
</feature>
<protein>
    <submittedName>
        <fullName evidence="2">Uncharacterized protein</fullName>
    </submittedName>
</protein>
<proteinExistence type="predicted"/>
<keyword evidence="1" id="KW-0472">Membrane</keyword>
<accession>A0A317FYI4</accession>
<sequence>MFSNKSSTGTVKFKFISLALLVLFYLGIAMVDGPEWCVDTYSYVTMDFSREPVYPLFLLGLRCLFEILHITAKPYGLPAYLTAAVIIQSLLWSFAAYYLGAFILDATRSLGNKKSLCLSAMAMLFQIGVAGINRFVAKRGSMYSESLMTEALAMPLYVIFTIVLIKSIDNYAGRSICKLFALGVIICSIRKQMLIVLITWGFVSFVYHLFVKKSRNLKKFILTCILLILAYASIIFVDEVYENLDRGVFTTHIGNSKGGLDTMMYTASLEDADVFADIDSEKYPEIEDLYIKIYDACREQELMIDFAPGYELKENSNVFNSDWPAMVDHYAECYDVIGFDIVGPILQTYVLCYYPELDDVHSMMMQDEVEGLLFKKLLKNKIGKVLNGTDKGAVYVFTANVLKAFVISNANMLPKVLIKISAVLYAVFLIVFIAVLLKKNTPIRSFTLRLMFIVMAGIAINCFITGALIFPQPRYMCYGMGLFYLALLLGIVVLIPDKRTDCK</sequence>
<organism evidence="2 3">
    <name type="scientific">Butyrivibrio fibrisolvens</name>
    <dbReference type="NCBI Taxonomy" id="831"/>
    <lineage>
        <taxon>Bacteria</taxon>
        <taxon>Bacillati</taxon>
        <taxon>Bacillota</taxon>
        <taxon>Clostridia</taxon>
        <taxon>Lachnospirales</taxon>
        <taxon>Lachnospiraceae</taxon>
        <taxon>Butyrivibrio</taxon>
    </lineage>
</organism>
<feature type="transmembrane region" description="Helical" evidence="1">
    <location>
        <begin position="475"/>
        <end position="495"/>
    </location>
</feature>
<feature type="transmembrane region" description="Helical" evidence="1">
    <location>
        <begin position="116"/>
        <end position="135"/>
    </location>
</feature>
<feature type="transmembrane region" description="Helical" evidence="1">
    <location>
        <begin position="147"/>
        <end position="165"/>
    </location>
</feature>
<keyword evidence="1" id="KW-0812">Transmembrane</keyword>
<reference evidence="2 3" key="1">
    <citation type="submission" date="2017-09" db="EMBL/GenBank/DDBJ databases">
        <title>High-quality draft genome sequence of Butyrivibrio fibrisolvens INBov1, isolated from cow rumen.</title>
        <authorList>
            <person name="Rodriguez Hernaez J."/>
            <person name="Rivarola M."/>
            <person name="Paniego N."/>
            <person name="Cravero S."/>
            <person name="Ceron Cucchi M."/>
            <person name="Martinez M.C."/>
        </authorList>
    </citation>
    <scope>NUCLEOTIDE SEQUENCE [LARGE SCALE GENOMIC DNA]</scope>
    <source>
        <strain evidence="2 3">INBov1</strain>
    </source>
</reference>
<keyword evidence="3" id="KW-1185">Reference proteome</keyword>
<feature type="transmembrane region" description="Helical" evidence="1">
    <location>
        <begin position="79"/>
        <end position="104"/>
    </location>
</feature>